<dbReference type="KEGG" id="saca:FFV09_08590"/>
<dbReference type="Proteomes" id="UP000316968">
    <property type="component" value="Chromosome"/>
</dbReference>
<dbReference type="RefSeq" id="WP_141447448.1">
    <property type="nucleotide sequence ID" value="NZ_CP041217.1"/>
</dbReference>
<evidence type="ECO:0000313" key="4">
    <source>
        <dbReference type="Proteomes" id="UP000316968"/>
    </source>
</evidence>
<evidence type="ECO:0000259" key="2">
    <source>
        <dbReference type="Pfam" id="PF09860"/>
    </source>
</evidence>
<reference evidence="3 4" key="1">
    <citation type="submission" date="2019-06" db="EMBL/GenBank/DDBJ databases">
        <title>Saccharibacillus brassicae sp. nov., an endophytic bacterium isolated from Chinese cabbage seeds (Brassica pekinensis).</title>
        <authorList>
            <person name="Jiang L."/>
            <person name="Lee J."/>
            <person name="Kim S.W."/>
        </authorList>
    </citation>
    <scope>NUCLEOTIDE SEQUENCE [LARGE SCALE GENOMIC DNA]</scope>
    <source>
        <strain evidence="4">KCTC 43072 / ATSA2</strain>
    </source>
</reference>
<keyword evidence="4" id="KW-1185">Reference proteome</keyword>
<evidence type="ECO:0000313" key="3">
    <source>
        <dbReference type="EMBL" id="QDH20900.1"/>
    </source>
</evidence>
<protein>
    <submittedName>
        <fullName evidence="3">DUF2087 domain-containing protein</fullName>
    </submittedName>
</protein>
<dbReference type="EMBL" id="CP041217">
    <property type="protein sequence ID" value="QDH20900.1"/>
    <property type="molecule type" value="Genomic_DNA"/>
</dbReference>
<dbReference type="InterPro" id="IPR035901">
    <property type="entry name" value="GIY-YIG_endonuc_sf"/>
</dbReference>
<feature type="region of interest" description="Disordered" evidence="1">
    <location>
        <begin position="248"/>
        <end position="270"/>
    </location>
</feature>
<dbReference type="Pfam" id="PF09860">
    <property type="entry name" value="DUF2087"/>
    <property type="match status" value="1"/>
</dbReference>
<dbReference type="AlphaFoldDB" id="A0A4Y6UWA5"/>
<gene>
    <name evidence="3" type="ORF">FFV09_08590</name>
</gene>
<evidence type="ECO:0000256" key="1">
    <source>
        <dbReference type="SAM" id="MobiDB-lite"/>
    </source>
</evidence>
<dbReference type="OrthoDB" id="9789954at2"/>
<organism evidence="3 4">
    <name type="scientific">Saccharibacillus brassicae</name>
    <dbReference type="NCBI Taxonomy" id="2583377"/>
    <lineage>
        <taxon>Bacteria</taxon>
        <taxon>Bacillati</taxon>
        <taxon>Bacillota</taxon>
        <taxon>Bacilli</taxon>
        <taxon>Bacillales</taxon>
        <taxon>Paenibacillaceae</taxon>
        <taxon>Saccharibacillus</taxon>
    </lineage>
</organism>
<dbReference type="CDD" id="cd10451">
    <property type="entry name" value="GIY-YIG_LuxR_like"/>
    <property type="match status" value="1"/>
</dbReference>
<name>A0A4Y6UWA5_SACBS</name>
<dbReference type="Gene3D" id="3.40.1440.10">
    <property type="entry name" value="GIY-YIG endonuclease"/>
    <property type="match status" value="1"/>
</dbReference>
<accession>A0A4Y6UWA5</accession>
<dbReference type="InterPro" id="IPR018656">
    <property type="entry name" value="DUF2087"/>
</dbReference>
<feature type="domain" description="DUF2087" evidence="2">
    <location>
        <begin position="182"/>
        <end position="248"/>
    </location>
</feature>
<proteinExistence type="predicted"/>
<dbReference type="SUPFAM" id="SSF82771">
    <property type="entry name" value="GIY-YIG endonuclease"/>
    <property type="match status" value="1"/>
</dbReference>
<sequence length="389" mass="44590">MSWTDLLATASVEELKRGYIEQNEILTCLFCGTSAETGIVYAEDGVFYEARKFMQRHIEASHASPFGALIALGKKATGLTDHQNALLRLFYAHKSDTQIKDELGIGSASTIRNHRFALKEKERQARIFLALMELLKEQDTRAPAVIDPHPQARLVDDRYNMTAEEEAAIVRHVFPDGPDGPLKTFDLREKQRLAVLRQIVRRFGDGILYSEKEVNAKLEPIYADYAILRRFLIEYGFLDREPGGSAYWTTRGGRPTAERKREPNPEQEDLPVNRKKELQQMYKEIKPEAGVYRIVHTRSGKCYVAALPNLKSISGRRFELNNGSFRNSGLQQDWNEYGEDAFEFEVLEVLEPSENVYVTLKEQLAELESRWLAELRPYGERGYNRPPSQ</sequence>